<accession>A0A0S4KI61</accession>
<keyword evidence="9" id="KW-1185">Reference proteome</keyword>
<dbReference type="EMBL" id="CYKH01000497">
    <property type="protein sequence ID" value="CUI14121.1"/>
    <property type="molecule type" value="Genomic_DNA"/>
</dbReference>
<dbReference type="InterPro" id="IPR004254">
    <property type="entry name" value="AdipoR/HlyIII-related"/>
</dbReference>
<keyword evidence="6" id="KW-0479">Metal-binding</keyword>
<evidence type="ECO:0000256" key="5">
    <source>
        <dbReference type="ARBA" id="ARBA00023136"/>
    </source>
</evidence>
<feature type="transmembrane region" description="Helical" evidence="7">
    <location>
        <begin position="139"/>
        <end position="158"/>
    </location>
</feature>
<dbReference type="Pfam" id="PF03006">
    <property type="entry name" value="HlyIII"/>
    <property type="match status" value="1"/>
</dbReference>
<feature type="transmembrane region" description="Helical" evidence="7">
    <location>
        <begin position="73"/>
        <end position="95"/>
    </location>
</feature>
<dbReference type="PANTHER" id="PTHR20855:SF52">
    <property type="entry name" value="ADIPONECTIN RECEPTOR PROTEIN"/>
    <property type="match status" value="1"/>
</dbReference>
<comment type="similarity">
    <text evidence="2">Belongs to the ADIPOR family.</text>
</comment>
<dbReference type="GO" id="GO:0016020">
    <property type="term" value="C:membrane"/>
    <property type="evidence" value="ECO:0007669"/>
    <property type="project" value="UniProtKB-SubCell"/>
</dbReference>
<evidence type="ECO:0000256" key="7">
    <source>
        <dbReference type="SAM" id="Phobius"/>
    </source>
</evidence>
<proteinExistence type="inferred from homology"/>
<dbReference type="OMA" id="LYRGNAC"/>
<dbReference type="Proteomes" id="UP000051952">
    <property type="component" value="Unassembled WGS sequence"/>
</dbReference>
<feature type="binding site" evidence="6">
    <location>
        <position position="92"/>
    </location>
    <ligand>
        <name>Zn(2+)</name>
        <dbReference type="ChEBI" id="CHEBI:29105"/>
    </ligand>
</feature>
<evidence type="ECO:0000256" key="4">
    <source>
        <dbReference type="ARBA" id="ARBA00022989"/>
    </source>
</evidence>
<sequence>MSLLTIEEMPEWLRYNKFIKTGYRPAFASTLDTTLSLFRWHNESVNVWLHLLPSLALLYHLMWMEPLVPGSLLYPACVGSCTAIMFASTAYHLFMPCCCSRAGYSKLVNCDVLSCLLSITVTSFSFIHVGNKCIDGTVVFGATAAMILSSLAVIYTVCSANLTAAGRVKVFGFHCLLRLSIAVVFLWPKTYAHGLPLSFYYHTMSFFMLMAGGILNGLRLPEKWFNGGIRWMDFVMNSHNIWHYLCIIALTQSLLGCYYDHVEYAQMECYLA</sequence>
<evidence type="ECO:0000313" key="8">
    <source>
        <dbReference type="EMBL" id="CUI14121.1"/>
    </source>
</evidence>
<dbReference type="OrthoDB" id="535992at2759"/>
<dbReference type="PANTHER" id="PTHR20855">
    <property type="entry name" value="ADIPOR/PROGESTIN RECEPTOR-RELATED"/>
    <property type="match status" value="1"/>
</dbReference>
<feature type="binding site" evidence="6">
    <location>
        <position position="243"/>
    </location>
    <ligand>
        <name>Zn(2+)</name>
        <dbReference type="ChEBI" id="CHEBI:29105"/>
    </ligand>
</feature>
<evidence type="ECO:0000256" key="1">
    <source>
        <dbReference type="ARBA" id="ARBA00004141"/>
    </source>
</evidence>
<feature type="transmembrane region" description="Helical" evidence="7">
    <location>
        <begin position="241"/>
        <end position="261"/>
    </location>
</feature>
<evidence type="ECO:0000256" key="2">
    <source>
        <dbReference type="ARBA" id="ARBA00007018"/>
    </source>
</evidence>
<keyword evidence="5 7" id="KW-0472">Membrane</keyword>
<keyword evidence="3 7" id="KW-0812">Transmembrane</keyword>
<feature type="transmembrane region" description="Helical" evidence="7">
    <location>
        <begin position="107"/>
        <end position="127"/>
    </location>
</feature>
<protein>
    <submittedName>
        <fullName evidence="8">Uncharacterized protein</fullName>
    </submittedName>
</protein>
<dbReference type="AlphaFoldDB" id="A0A0S4KI61"/>
<keyword evidence="4 7" id="KW-1133">Transmembrane helix</keyword>
<name>A0A0S4KI61_BODSA</name>
<evidence type="ECO:0000256" key="3">
    <source>
        <dbReference type="ARBA" id="ARBA00022692"/>
    </source>
</evidence>
<feature type="transmembrane region" description="Helical" evidence="7">
    <location>
        <begin position="170"/>
        <end position="187"/>
    </location>
</feature>
<dbReference type="GO" id="GO:0038023">
    <property type="term" value="F:signaling receptor activity"/>
    <property type="evidence" value="ECO:0007669"/>
    <property type="project" value="TreeGrafter"/>
</dbReference>
<dbReference type="VEuPathDB" id="TriTrypDB:BSAL_69745"/>
<evidence type="ECO:0000256" key="6">
    <source>
        <dbReference type="PIRSR" id="PIRSR604254-1"/>
    </source>
</evidence>
<gene>
    <name evidence="8" type="ORF">BSAL_69745</name>
</gene>
<feature type="binding site" evidence="6">
    <location>
        <position position="239"/>
    </location>
    <ligand>
        <name>Zn(2+)</name>
        <dbReference type="ChEBI" id="CHEBI:29105"/>
    </ligand>
</feature>
<feature type="transmembrane region" description="Helical" evidence="7">
    <location>
        <begin position="199"/>
        <end position="220"/>
    </location>
</feature>
<keyword evidence="6" id="KW-0862">Zinc</keyword>
<evidence type="ECO:0000313" key="9">
    <source>
        <dbReference type="Proteomes" id="UP000051952"/>
    </source>
</evidence>
<organism evidence="8 9">
    <name type="scientific">Bodo saltans</name>
    <name type="common">Flagellated protozoan</name>
    <dbReference type="NCBI Taxonomy" id="75058"/>
    <lineage>
        <taxon>Eukaryota</taxon>
        <taxon>Discoba</taxon>
        <taxon>Euglenozoa</taxon>
        <taxon>Kinetoplastea</taxon>
        <taxon>Metakinetoplastina</taxon>
        <taxon>Eubodonida</taxon>
        <taxon>Bodonidae</taxon>
        <taxon>Bodo</taxon>
    </lineage>
</organism>
<comment type="subcellular location">
    <subcellularLocation>
        <location evidence="1">Membrane</location>
        <topology evidence="1">Multi-pass membrane protein</topology>
    </subcellularLocation>
</comment>
<dbReference type="GO" id="GO:0046872">
    <property type="term" value="F:metal ion binding"/>
    <property type="evidence" value="ECO:0007669"/>
    <property type="project" value="UniProtKB-KW"/>
</dbReference>
<reference evidence="9" key="1">
    <citation type="submission" date="2015-09" db="EMBL/GenBank/DDBJ databases">
        <authorList>
            <consortium name="Pathogen Informatics"/>
        </authorList>
    </citation>
    <scope>NUCLEOTIDE SEQUENCE [LARGE SCALE GENOMIC DNA]</scope>
    <source>
        <strain evidence="9">Lake Konstanz</strain>
    </source>
</reference>